<comment type="caution">
    <text evidence="1">The sequence shown here is derived from an EMBL/GenBank/DDBJ whole genome shotgun (WGS) entry which is preliminary data.</text>
</comment>
<dbReference type="InterPro" id="IPR010298">
    <property type="entry name" value="YacP-like"/>
</dbReference>
<dbReference type="RefSeq" id="WP_068747834.1">
    <property type="nucleotide sequence ID" value="NZ_LOHZ01000022.1"/>
</dbReference>
<dbReference type="PANTHER" id="PTHR34547">
    <property type="entry name" value="YACP-LIKE NYN DOMAIN PROTEIN"/>
    <property type="match status" value="1"/>
</dbReference>
<dbReference type="OrthoDB" id="9792160at2"/>
<dbReference type="EMBL" id="LOHZ01000022">
    <property type="protein sequence ID" value="KYO67394.1"/>
    <property type="molecule type" value="Genomic_DNA"/>
</dbReference>
<gene>
    <name evidence="1" type="ORF">ATZ99_06800</name>
</gene>
<protein>
    <recommendedName>
        <fullName evidence="3">NYN domain-containing protein</fullName>
    </recommendedName>
</protein>
<proteinExistence type="predicted"/>
<dbReference type="Proteomes" id="UP000075737">
    <property type="component" value="Unassembled WGS sequence"/>
</dbReference>
<reference evidence="1 2" key="1">
    <citation type="submission" date="2015-12" db="EMBL/GenBank/DDBJ databases">
        <title>Draft genome of Thermovenabulum gondwanense isolated from a red thermophilic microbial mat colonisisng an outflow channel of a bore well.</title>
        <authorList>
            <person name="Patel B.K."/>
        </authorList>
    </citation>
    <scope>NUCLEOTIDE SEQUENCE [LARGE SCALE GENOMIC DNA]</scope>
    <source>
        <strain evidence="1 2">R270</strain>
    </source>
</reference>
<evidence type="ECO:0008006" key="3">
    <source>
        <dbReference type="Google" id="ProtNLM"/>
    </source>
</evidence>
<accession>A0A161QD56</accession>
<dbReference type="Pfam" id="PF05991">
    <property type="entry name" value="NYN_YacP"/>
    <property type="match status" value="1"/>
</dbReference>
<name>A0A161QD56_9FIRM</name>
<evidence type="ECO:0000313" key="1">
    <source>
        <dbReference type="EMBL" id="KYO67394.1"/>
    </source>
</evidence>
<dbReference type="STRING" id="520767.ATZ99_06800"/>
<evidence type="ECO:0000313" key="2">
    <source>
        <dbReference type="Proteomes" id="UP000075737"/>
    </source>
</evidence>
<keyword evidence="2" id="KW-1185">Reference proteome</keyword>
<dbReference type="AlphaFoldDB" id="A0A161QD56"/>
<dbReference type="PATRIC" id="fig|520767.4.peg.768"/>
<dbReference type="PANTHER" id="PTHR34547:SF1">
    <property type="entry name" value="YACP-LIKE NYN DOMAIN PROTEIN"/>
    <property type="match status" value="1"/>
</dbReference>
<sequence>MLERPEEVLFVDGYNIINAWPNLQSAKEIDLETARQKLVDIMSEYSALTGVKVKVVFDAHMVEGGRRIIENINGVEVVYTKERETADNYIEKMVESYGKESGKEYRVRVATSDFLEQRIVLGKGAIRVSARELLYEVNRIFEERRKKEDIMKSRKETLADRLDETTLKSLINRIKGCQA</sequence>
<dbReference type="CDD" id="cd10912">
    <property type="entry name" value="PIN_YacP-like"/>
    <property type="match status" value="1"/>
</dbReference>
<organism evidence="1 2">
    <name type="scientific">Thermovenabulum gondwanense</name>
    <dbReference type="NCBI Taxonomy" id="520767"/>
    <lineage>
        <taxon>Bacteria</taxon>
        <taxon>Bacillati</taxon>
        <taxon>Bacillota</taxon>
        <taxon>Clostridia</taxon>
        <taxon>Thermosediminibacterales</taxon>
        <taxon>Thermosediminibacteraceae</taxon>
        <taxon>Thermovenabulum</taxon>
    </lineage>
</organism>